<feature type="transmembrane region" description="Helical" evidence="8">
    <location>
        <begin position="295"/>
        <end position="322"/>
    </location>
</feature>
<evidence type="ECO:0000256" key="2">
    <source>
        <dbReference type="ARBA" id="ARBA00022448"/>
    </source>
</evidence>
<evidence type="ECO:0000259" key="9">
    <source>
        <dbReference type="PROSITE" id="PS50928"/>
    </source>
</evidence>
<dbReference type="CDD" id="cd06261">
    <property type="entry name" value="TM_PBP2"/>
    <property type="match status" value="1"/>
</dbReference>
<keyword evidence="3" id="KW-1003">Cell membrane</keyword>
<comment type="similarity">
    <text evidence="7">Belongs to the binding-protein-dependent transport system permease family. OppBC subfamily.</text>
</comment>
<dbReference type="InterPro" id="IPR000515">
    <property type="entry name" value="MetI-like"/>
</dbReference>
<dbReference type="SUPFAM" id="SSF161098">
    <property type="entry name" value="MetI-like"/>
    <property type="match status" value="1"/>
</dbReference>
<dbReference type="AlphaFoldDB" id="A0A7W2QI57"/>
<dbReference type="GO" id="GO:0071916">
    <property type="term" value="F:dipeptide transmembrane transporter activity"/>
    <property type="evidence" value="ECO:0007669"/>
    <property type="project" value="TreeGrafter"/>
</dbReference>
<comment type="subcellular location">
    <subcellularLocation>
        <location evidence="1 8">Cell membrane</location>
        <topology evidence="1 8">Multi-pass membrane protein</topology>
    </subcellularLocation>
</comment>
<keyword evidence="5 8" id="KW-1133">Transmembrane helix</keyword>
<comment type="caution">
    <text evidence="10">The sequence shown here is derived from an EMBL/GenBank/DDBJ whole genome shotgun (WGS) entry which is preliminary data.</text>
</comment>
<accession>A0A7W2QI57</accession>
<dbReference type="RefSeq" id="WP_054899775.1">
    <property type="nucleotide sequence ID" value="NZ_CP060529.1"/>
</dbReference>
<feature type="transmembrane region" description="Helical" evidence="8">
    <location>
        <begin position="253"/>
        <end position="275"/>
    </location>
</feature>
<proteinExistence type="inferred from homology"/>
<dbReference type="GO" id="GO:0005886">
    <property type="term" value="C:plasma membrane"/>
    <property type="evidence" value="ECO:0007669"/>
    <property type="project" value="UniProtKB-SubCell"/>
</dbReference>
<evidence type="ECO:0000256" key="5">
    <source>
        <dbReference type="ARBA" id="ARBA00022989"/>
    </source>
</evidence>
<reference evidence="10 11" key="1">
    <citation type="submission" date="2020-07" db="EMBL/GenBank/DDBJ databases">
        <title>Diversity of carbapenemase encoding genes among Pseudomonas putida group clinical isolates in a tertiary Brazilian hospital.</title>
        <authorList>
            <person name="Alberto-Lei F."/>
            <person name="Nodari C.S."/>
            <person name="Streling A.P."/>
            <person name="Paulino J.T."/>
            <person name="Bessa-Neto F.O."/>
            <person name="Cayo R."/>
            <person name="Gales A.C."/>
        </authorList>
    </citation>
    <scope>NUCLEOTIDE SEQUENCE [LARGE SCALE GENOMIC DNA]</scope>
    <source>
        <strain evidence="10 11">12464</strain>
    </source>
</reference>
<evidence type="ECO:0000256" key="4">
    <source>
        <dbReference type="ARBA" id="ARBA00022692"/>
    </source>
</evidence>
<dbReference type="PANTHER" id="PTHR43163:SF6">
    <property type="entry name" value="DIPEPTIDE TRANSPORT SYSTEM PERMEASE PROTEIN DPPB-RELATED"/>
    <property type="match status" value="1"/>
</dbReference>
<dbReference type="EMBL" id="JACGDG010000004">
    <property type="protein sequence ID" value="MBA6115164.1"/>
    <property type="molecule type" value="Genomic_DNA"/>
</dbReference>
<dbReference type="PROSITE" id="PS50928">
    <property type="entry name" value="ABC_TM1"/>
    <property type="match status" value="1"/>
</dbReference>
<feature type="domain" description="ABC transmembrane type-1" evidence="9">
    <location>
        <begin position="108"/>
        <end position="318"/>
    </location>
</feature>
<dbReference type="Pfam" id="PF00528">
    <property type="entry name" value="BPD_transp_1"/>
    <property type="match status" value="1"/>
</dbReference>
<evidence type="ECO:0000256" key="1">
    <source>
        <dbReference type="ARBA" id="ARBA00004651"/>
    </source>
</evidence>
<dbReference type="Pfam" id="PF19300">
    <property type="entry name" value="BPD_transp_1_N"/>
    <property type="match status" value="1"/>
</dbReference>
<evidence type="ECO:0000313" key="11">
    <source>
        <dbReference type="Proteomes" id="UP000553948"/>
    </source>
</evidence>
<feature type="transmembrane region" description="Helical" evidence="8">
    <location>
        <begin position="146"/>
        <end position="168"/>
    </location>
</feature>
<evidence type="ECO:0000256" key="8">
    <source>
        <dbReference type="RuleBase" id="RU363032"/>
    </source>
</evidence>
<sequence>MPDRNDRSPRTPAWLAWFIGRLGYGLLTAWVISLVVFIATQALPSDPARVILGPDAPLESILTLQRQLGLDQPILVQYLRWLGALLKGDLGISLDSQVPVAQLLFGRLGHTLALLAGVLALVVPLALVLGVSLALRRDRPLDRWGLSVLILFKATPGFLLAIGLVLLFSMPGMGWLPAVSILDPQQPLWRQLPFLVLPVIALSLSALPYLTRMVRASMIEALESDYVIAARLRGIPERRIVWRHTLPNALTPAIQGVALTLRTLVGGALLAEVIFSYPGIGTALNAAIQMRDLPMIQGVVLVITLAVVLINLLADLLTVLLTPKLRTARRVRMIRRNRRGIRPWWRRVRSTPAQEANHD</sequence>
<gene>
    <name evidence="10" type="ORF">H4C47_05425</name>
</gene>
<feature type="transmembrane region" description="Helical" evidence="8">
    <location>
        <begin position="12"/>
        <end position="39"/>
    </location>
</feature>
<protein>
    <submittedName>
        <fullName evidence="10">ABC transporter permease</fullName>
    </submittedName>
</protein>
<keyword evidence="4 8" id="KW-0812">Transmembrane</keyword>
<evidence type="ECO:0000256" key="7">
    <source>
        <dbReference type="ARBA" id="ARBA00024202"/>
    </source>
</evidence>
<name>A0A7W2QI57_PSEPU</name>
<dbReference type="Proteomes" id="UP000553948">
    <property type="component" value="Unassembled WGS sequence"/>
</dbReference>
<keyword evidence="6 8" id="KW-0472">Membrane</keyword>
<evidence type="ECO:0000256" key="3">
    <source>
        <dbReference type="ARBA" id="ARBA00022475"/>
    </source>
</evidence>
<evidence type="ECO:0000313" key="10">
    <source>
        <dbReference type="EMBL" id="MBA6115164.1"/>
    </source>
</evidence>
<feature type="transmembrane region" description="Helical" evidence="8">
    <location>
        <begin position="188"/>
        <end position="210"/>
    </location>
</feature>
<dbReference type="PANTHER" id="PTHR43163">
    <property type="entry name" value="DIPEPTIDE TRANSPORT SYSTEM PERMEASE PROTEIN DPPB-RELATED"/>
    <property type="match status" value="1"/>
</dbReference>
<feature type="transmembrane region" description="Helical" evidence="8">
    <location>
        <begin position="112"/>
        <end position="134"/>
    </location>
</feature>
<dbReference type="InterPro" id="IPR035906">
    <property type="entry name" value="MetI-like_sf"/>
</dbReference>
<dbReference type="InterPro" id="IPR045621">
    <property type="entry name" value="BPD_transp_1_N"/>
</dbReference>
<keyword evidence="2 8" id="KW-0813">Transport</keyword>
<organism evidence="10 11">
    <name type="scientific">Pseudomonas putida</name>
    <name type="common">Arthrobacter siderocapsulatus</name>
    <dbReference type="NCBI Taxonomy" id="303"/>
    <lineage>
        <taxon>Bacteria</taxon>
        <taxon>Pseudomonadati</taxon>
        <taxon>Pseudomonadota</taxon>
        <taxon>Gammaproteobacteria</taxon>
        <taxon>Pseudomonadales</taxon>
        <taxon>Pseudomonadaceae</taxon>
        <taxon>Pseudomonas</taxon>
    </lineage>
</organism>
<evidence type="ECO:0000256" key="6">
    <source>
        <dbReference type="ARBA" id="ARBA00023136"/>
    </source>
</evidence>
<dbReference type="Gene3D" id="1.10.3720.10">
    <property type="entry name" value="MetI-like"/>
    <property type="match status" value="1"/>
</dbReference>